<dbReference type="EnsemblMetazoa" id="Aqu2.1.21108_001">
    <property type="protein sequence ID" value="Aqu2.1.21108_001"/>
    <property type="gene ID" value="Aqu2.1.21108"/>
</dbReference>
<feature type="compositionally biased region" description="Acidic residues" evidence="1">
    <location>
        <begin position="110"/>
        <end position="127"/>
    </location>
</feature>
<organism evidence="4">
    <name type="scientific">Amphimedon queenslandica</name>
    <name type="common">Sponge</name>
    <dbReference type="NCBI Taxonomy" id="400682"/>
    <lineage>
        <taxon>Eukaryota</taxon>
        <taxon>Metazoa</taxon>
        <taxon>Porifera</taxon>
        <taxon>Demospongiae</taxon>
        <taxon>Heteroscleromorpha</taxon>
        <taxon>Haplosclerida</taxon>
        <taxon>Niphatidae</taxon>
        <taxon>Amphimedon</taxon>
    </lineage>
</organism>
<dbReference type="Pfam" id="PF07727">
    <property type="entry name" value="RVT_2"/>
    <property type="match status" value="1"/>
</dbReference>
<dbReference type="InterPro" id="IPR013103">
    <property type="entry name" value="RVT_2"/>
</dbReference>
<dbReference type="Pfam" id="PF25597">
    <property type="entry name" value="SH3_retrovirus"/>
    <property type="match status" value="1"/>
</dbReference>
<evidence type="ECO:0000259" key="3">
    <source>
        <dbReference type="Pfam" id="PF25597"/>
    </source>
</evidence>
<name>A0A1X7U0V8_AMPQE</name>
<accession>A0A1X7U0V8</accession>
<feature type="domain" description="Reverse transcriptase Ty1/copia-type" evidence="2">
    <location>
        <begin position="186"/>
        <end position="265"/>
    </location>
</feature>
<evidence type="ECO:0000259" key="2">
    <source>
        <dbReference type="Pfam" id="PF07727"/>
    </source>
</evidence>
<sequence>MKPLLHGIKPSVSHLRIFGCAAYSHVAKDERKKLDSKSHKLILLGYADNRKAYRLYDLQKQRVIYSHDVIFNETVAGYKQNGSENESTPYVSIDASEDESTTEVEMPNTENEETETLEEENETEQELESTVRHSTRVTRRPDQYGVWINQASHIQEPQTVDEALTSSNREKWKKAMDEEYNSLMSNDVWELVKLPKDERVVSSKWIFKCKIGATGNIDRYKARLVAQGYSQRPGVDYEETFSPVVRFESLRMIAALAAQNNLQLH</sequence>
<dbReference type="OMA" id="FRIKCEP"/>
<reference evidence="4" key="1">
    <citation type="submission" date="2017-05" db="UniProtKB">
        <authorList>
            <consortium name="EnsemblMetazoa"/>
        </authorList>
    </citation>
    <scope>IDENTIFICATION</scope>
</reference>
<dbReference type="InterPro" id="IPR057670">
    <property type="entry name" value="SH3_retrovirus"/>
</dbReference>
<protein>
    <submittedName>
        <fullName evidence="4">Uncharacterized protein</fullName>
    </submittedName>
</protein>
<evidence type="ECO:0000313" key="4">
    <source>
        <dbReference type="EnsemblMetazoa" id="Aqu2.1.21108_001"/>
    </source>
</evidence>
<dbReference type="eggNOG" id="KOG0017">
    <property type="taxonomic scope" value="Eukaryota"/>
</dbReference>
<evidence type="ECO:0000256" key="1">
    <source>
        <dbReference type="SAM" id="MobiDB-lite"/>
    </source>
</evidence>
<dbReference type="AlphaFoldDB" id="A0A1X7U0V8"/>
<dbReference type="InParanoid" id="A0A1X7U0V8"/>
<proteinExistence type="predicted"/>
<feature type="domain" description="Retroviral polymerase SH3-like" evidence="3">
    <location>
        <begin position="20"/>
        <end position="80"/>
    </location>
</feature>
<dbReference type="STRING" id="400682.A0A1X7U0V8"/>
<feature type="region of interest" description="Disordered" evidence="1">
    <location>
        <begin position="94"/>
        <end position="135"/>
    </location>
</feature>